<reference evidence="1 2" key="1">
    <citation type="submission" date="2024-01" db="EMBL/GenBank/DDBJ databases">
        <title>A telomere-to-telomere, gap-free genome of sweet tea (Lithocarpus litseifolius).</title>
        <authorList>
            <person name="Zhou J."/>
        </authorList>
    </citation>
    <scope>NUCLEOTIDE SEQUENCE [LARGE SCALE GENOMIC DNA]</scope>
    <source>
        <strain evidence="1">Zhou-2022a</strain>
        <tissue evidence="1">Leaf</tissue>
    </source>
</reference>
<dbReference type="EMBL" id="JAZDWU010000009">
    <property type="protein sequence ID" value="KAK9990783.1"/>
    <property type="molecule type" value="Genomic_DNA"/>
</dbReference>
<organism evidence="1 2">
    <name type="scientific">Lithocarpus litseifolius</name>
    <dbReference type="NCBI Taxonomy" id="425828"/>
    <lineage>
        <taxon>Eukaryota</taxon>
        <taxon>Viridiplantae</taxon>
        <taxon>Streptophyta</taxon>
        <taxon>Embryophyta</taxon>
        <taxon>Tracheophyta</taxon>
        <taxon>Spermatophyta</taxon>
        <taxon>Magnoliopsida</taxon>
        <taxon>eudicotyledons</taxon>
        <taxon>Gunneridae</taxon>
        <taxon>Pentapetalae</taxon>
        <taxon>rosids</taxon>
        <taxon>fabids</taxon>
        <taxon>Fagales</taxon>
        <taxon>Fagaceae</taxon>
        <taxon>Lithocarpus</taxon>
    </lineage>
</organism>
<accession>A0AAW2BZU6</accession>
<keyword evidence="2" id="KW-1185">Reference proteome</keyword>
<dbReference type="AlphaFoldDB" id="A0AAW2BZU6"/>
<sequence length="199" mass="22927">MGFRLESEGTWLGQNLNLCSQLQRPIPIPNRCPALLLQRKDQMEVPLLEATLGRYQPSYVWWSLLAARDVILEGTRWRVGDGTKVEVLSSCWLSHKPVFMGEEMLSTEVSEFIDTNTWQWNRLKVCETFAPRTRKEILAIPLNRTHSRDCLIWKENRRHEFTVKSAYQTDEGNLCSSAVGMPLCSICVGNDERQSIEVQ</sequence>
<name>A0AAW2BZU6_9ROSI</name>
<proteinExistence type="predicted"/>
<dbReference type="Proteomes" id="UP001459277">
    <property type="component" value="Unassembled WGS sequence"/>
</dbReference>
<comment type="caution">
    <text evidence="1">The sequence shown here is derived from an EMBL/GenBank/DDBJ whole genome shotgun (WGS) entry which is preliminary data.</text>
</comment>
<gene>
    <name evidence="1" type="ORF">SO802_025768</name>
</gene>
<evidence type="ECO:0000313" key="1">
    <source>
        <dbReference type="EMBL" id="KAK9990783.1"/>
    </source>
</evidence>
<evidence type="ECO:0000313" key="2">
    <source>
        <dbReference type="Proteomes" id="UP001459277"/>
    </source>
</evidence>
<protein>
    <submittedName>
        <fullName evidence="1">Uncharacterized protein</fullName>
    </submittedName>
</protein>